<accession>A0A8I0AKV3</accession>
<dbReference type="EMBL" id="JACOOT010000032">
    <property type="protein sequence ID" value="MBC5652081.1"/>
    <property type="molecule type" value="Genomic_DNA"/>
</dbReference>
<evidence type="ECO:0000313" key="1">
    <source>
        <dbReference type="EMBL" id="MBC5652081.1"/>
    </source>
</evidence>
<keyword evidence="2" id="KW-1185">Reference proteome</keyword>
<organism evidence="1 2">
    <name type="scientific">Blautia segnis</name>
    <dbReference type="NCBI Taxonomy" id="2763030"/>
    <lineage>
        <taxon>Bacteria</taxon>
        <taxon>Bacillati</taxon>
        <taxon>Bacillota</taxon>
        <taxon>Clostridia</taxon>
        <taxon>Lachnospirales</taxon>
        <taxon>Lachnospiraceae</taxon>
        <taxon>Blautia</taxon>
    </lineage>
</organism>
<sequence>MKAHSLPYYIQKEKQCFLQLFLIVFFNKSQDAVEKHGNDAKDHNGHENPGKLEAVTAHSDRKKSAETLWQQEKLCGSLEGKT</sequence>
<dbReference type="Proteomes" id="UP000652847">
    <property type="component" value="Unassembled WGS sequence"/>
</dbReference>
<evidence type="ECO:0000313" key="2">
    <source>
        <dbReference type="Proteomes" id="UP000652847"/>
    </source>
</evidence>
<dbReference type="RefSeq" id="WP_178105336.1">
    <property type="nucleotide sequence ID" value="NZ_JACOOT010000032.1"/>
</dbReference>
<protein>
    <submittedName>
        <fullName evidence="1">Uncharacterized protein</fullName>
    </submittedName>
</protein>
<reference evidence="1 2" key="1">
    <citation type="submission" date="2020-08" db="EMBL/GenBank/DDBJ databases">
        <title>Genome public.</title>
        <authorList>
            <person name="Liu C."/>
            <person name="Sun Q."/>
        </authorList>
    </citation>
    <scope>NUCLEOTIDE SEQUENCE [LARGE SCALE GENOMIC DNA]</scope>
    <source>
        <strain evidence="1 2">BX17</strain>
    </source>
</reference>
<gene>
    <name evidence="1" type="ORF">H8S54_13440</name>
</gene>
<comment type="caution">
    <text evidence="1">The sequence shown here is derived from an EMBL/GenBank/DDBJ whole genome shotgun (WGS) entry which is preliminary data.</text>
</comment>
<dbReference type="AlphaFoldDB" id="A0A8I0AKV3"/>
<name>A0A8I0AKV3_9FIRM</name>
<proteinExistence type="predicted"/>